<protein>
    <submittedName>
        <fullName evidence="9">Uncharacterized protein LOC116307743</fullName>
    </submittedName>
</protein>
<dbReference type="OrthoDB" id="529367at2759"/>
<reference evidence="9" key="1">
    <citation type="submission" date="2025-08" db="UniProtKB">
        <authorList>
            <consortium name="RefSeq"/>
        </authorList>
    </citation>
    <scope>IDENTIFICATION</scope>
    <source>
        <tissue evidence="9">Tentacle</tissue>
    </source>
</reference>
<evidence type="ECO:0000313" key="9">
    <source>
        <dbReference type="RefSeq" id="XP_031573903.1"/>
    </source>
</evidence>
<dbReference type="Pfam" id="PF03006">
    <property type="entry name" value="HlyIII"/>
    <property type="match status" value="1"/>
</dbReference>
<evidence type="ECO:0000256" key="6">
    <source>
        <dbReference type="PIRSR" id="PIRSR604254-1"/>
    </source>
</evidence>
<keyword evidence="3 7" id="KW-0812">Transmembrane</keyword>
<evidence type="ECO:0000256" key="4">
    <source>
        <dbReference type="ARBA" id="ARBA00022989"/>
    </source>
</evidence>
<dbReference type="GO" id="GO:0016020">
    <property type="term" value="C:membrane"/>
    <property type="evidence" value="ECO:0007669"/>
    <property type="project" value="UniProtKB-SubCell"/>
</dbReference>
<evidence type="ECO:0000256" key="2">
    <source>
        <dbReference type="ARBA" id="ARBA00007018"/>
    </source>
</evidence>
<feature type="transmembrane region" description="Helical" evidence="7">
    <location>
        <begin position="184"/>
        <end position="210"/>
    </location>
</feature>
<organism evidence="8 9">
    <name type="scientific">Actinia tenebrosa</name>
    <name type="common">Australian red waratah sea anemone</name>
    <dbReference type="NCBI Taxonomy" id="6105"/>
    <lineage>
        <taxon>Eukaryota</taxon>
        <taxon>Metazoa</taxon>
        <taxon>Cnidaria</taxon>
        <taxon>Anthozoa</taxon>
        <taxon>Hexacorallia</taxon>
        <taxon>Actiniaria</taxon>
        <taxon>Actiniidae</taxon>
        <taxon>Actinia</taxon>
    </lineage>
</organism>
<keyword evidence="6" id="KW-0479">Metal-binding</keyword>
<dbReference type="GO" id="GO:0038023">
    <property type="term" value="F:signaling receptor activity"/>
    <property type="evidence" value="ECO:0007669"/>
    <property type="project" value="TreeGrafter"/>
</dbReference>
<dbReference type="PANTHER" id="PTHR20855">
    <property type="entry name" value="ADIPOR/PROGESTIN RECEPTOR-RELATED"/>
    <property type="match status" value="1"/>
</dbReference>
<proteinExistence type="inferred from homology"/>
<dbReference type="GO" id="GO:0046872">
    <property type="term" value="F:metal ion binding"/>
    <property type="evidence" value="ECO:0007669"/>
    <property type="project" value="UniProtKB-KW"/>
</dbReference>
<evidence type="ECO:0000313" key="8">
    <source>
        <dbReference type="Proteomes" id="UP000515163"/>
    </source>
</evidence>
<evidence type="ECO:0000256" key="5">
    <source>
        <dbReference type="ARBA" id="ARBA00023136"/>
    </source>
</evidence>
<feature type="binding site" evidence="6">
    <location>
        <position position="150"/>
    </location>
    <ligand>
        <name>Zn(2+)</name>
        <dbReference type="ChEBI" id="CHEBI:29105"/>
    </ligand>
</feature>
<feature type="transmembrane region" description="Helical" evidence="7">
    <location>
        <begin position="70"/>
        <end position="90"/>
    </location>
</feature>
<dbReference type="InParanoid" id="A0A6P8J7Y4"/>
<keyword evidence="4 7" id="KW-1133">Transmembrane helix</keyword>
<dbReference type="PANTHER" id="PTHR20855:SF143">
    <property type="entry name" value="MEMBRANE PROGESTIN RECEPTOR EPSILON"/>
    <property type="match status" value="1"/>
</dbReference>
<gene>
    <name evidence="9" type="primary">LOC116307743</name>
</gene>
<dbReference type="RefSeq" id="XP_031573903.1">
    <property type="nucleotide sequence ID" value="XM_031718043.1"/>
</dbReference>
<evidence type="ECO:0000256" key="3">
    <source>
        <dbReference type="ARBA" id="ARBA00022692"/>
    </source>
</evidence>
<dbReference type="AlphaFoldDB" id="A0A6P8J7Y4"/>
<evidence type="ECO:0000256" key="1">
    <source>
        <dbReference type="ARBA" id="ARBA00004141"/>
    </source>
</evidence>
<accession>A0A6P8J7Y4</accession>
<comment type="subcellular location">
    <subcellularLocation>
        <location evidence="1">Membrane</location>
        <topology evidence="1">Multi-pass membrane protein</topology>
    </subcellularLocation>
</comment>
<feature type="binding site" evidence="6">
    <location>
        <position position="146"/>
    </location>
    <ligand>
        <name>Zn(2+)</name>
        <dbReference type="ChEBI" id="CHEBI:29105"/>
    </ligand>
</feature>
<name>A0A6P8J7Y4_ACTTE</name>
<sequence>MDSNRNHENDTRRRREKRVNRKVSNSLLAHEVCESVREPFIISGYRDTDGITVKQCLATLFSLHNETVNIWSHLLASIAFLLYFWSIFAAQDIIARCGFGDPSCPSSIVYLFNRHFLCYAISGLTNAFRIPERLYPGLFDYFGHSHHFLHFLTIVGNYDAFTVAQTEMVERANDLSASPYQPTFFSTFGLLIILICVNTYIGVWFVSTWLKIEEEDLMMRSKYMVIYKKESNYENSQNNSAGKKEN</sequence>
<evidence type="ECO:0000256" key="7">
    <source>
        <dbReference type="SAM" id="Phobius"/>
    </source>
</evidence>
<keyword evidence="5 7" id="KW-0472">Membrane</keyword>
<dbReference type="InterPro" id="IPR004254">
    <property type="entry name" value="AdipoR/HlyIII-related"/>
</dbReference>
<comment type="similarity">
    <text evidence="2">Belongs to the ADIPOR family.</text>
</comment>
<dbReference type="Proteomes" id="UP000515163">
    <property type="component" value="Unplaced"/>
</dbReference>
<dbReference type="GeneID" id="116307743"/>
<keyword evidence="8" id="KW-1185">Reference proteome</keyword>
<dbReference type="KEGG" id="aten:116307743"/>
<keyword evidence="6" id="KW-0862">Zinc</keyword>